<comment type="catalytic activity">
    <reaction evidence="9">
        <text>N(4)-(alpha-D-Man-(1-&gt;2)-alpha-D-Man-(1-&gt;2)-alpha-D-Man-(1-&gt;3)-[alpha-D-Man-(1-&gt;2)-alpha-D-Man-(1-&gt;3)-[alpha-D-Man-(1-&gt;2)-alpha-D-Man-(1-&gt;6)]-alpha-D-Man-(1-&gt;6)]-beta-D-Man-(1-&gt;4)-beta-D-GlcNAc-(1-&gt;4)-beta-D-GlcNAc)-L-asparaginyl-[protein] (N-glucan mannose isomer 9A1,2,3B1,2,3) + 4 H2O = N(4)-(alpha-D-Man-(1-&gt;3)-[alpha-D-Man-(1-&gt;3)-[alpha-D-Man-(1-&gt;6)]-alpha-D-Man-(1-&gt;6)]-beta-D-Man-(1-&gt;4)-beta-D-GlcNAc-(1-&gt;4)-beta-D-GlcNAc)-L-asparaginyl-[protein] (N-glucan mannose isomer 5A1,2) + 4 beta-D-mannose</text>
        <dbReference type="Rhea" id="RHEA:56008"/>
        <dbReference type="Rhea" id="RHEA-COMP:14356"/>
        <dbReference type="Rhea" id="RHEA-COMP:14367"/>
        <dbReference type="ChEBI" id="CHEBI:15377"/>
        <dbReference type="ChEBI" id="CHEBI:28563"/>
        <dbReference type="ChEBI" id="CHEBI:59087"/>
        <dbReference type="ChEBI" id="CHEBI:139493"/>
        <dbReference type="EC" id="3.2.1.113"/>
    </reaction>
</comment>
<dbReference type="OrthoDB" id="8118055at2759"/>
<feature type="active site" evidence="10">
    <location>
        <position position="417"/>
    </location>
</feature>
<evidence type="ECO:0000313" key="15">
    <source>
        <dbReference type="EMBL" id="ODV63565.1"/>
    </source>
</evidence>
<keyword evidence="14" id="KW-0472">Membrane</keyword>
<dbReference type="Gene3D" id="1.50.10.10">
    <property type="match status" value="1"/>
</dbReference>
<keyword evidence="7 12" id="KW-1015">Disulfide bond</keyword>
<evidence type="ECO:0000256" key="14">
    <source>
        <dbReference type="SAM" id="Phobius"/>
    </source>
</evidence>
<evidence type="ECO:0000313" key="16">
    <source>
        <dbReference type="Proteomes" id="UP000095038"/>
    </source>
</evidence>
<evidence type="ECO:0000256" key="1">
    <source>
        <dbReference type="ARBA" id="ARBA00001913"/>
    </source>
</evidence>
<comment type="cofactor">
    <cofactor evidence="1 11">
        <name>Ca(2+)</name>
        <dbReference type="ChEBI" id="CHEBI:29108"/>
    </cofactor>
</comment>
<feature type="binding site" evidence="11">
    <location>
        <position position="506"/>
    </location>
    <ligand>
        <name>Ca(2+)</name>
        <dbReference type="ChEBI" id="CHEBI:29108"/>
    </ligand>
</feature>
<accession>A0A1D2VPT5</accession>
<dbReference type="GeneID" id="30963399"/>
<feature type="transmembrane region" description="Helical" evidence="14">
    <location>
        <begin position="6"/>
        <end position="25"/>
    </location>
</feature>
<dbReference type="FunCoup" id="A0A1D2VPT5">
    <property type="interactions" value="851"/>
</dbReference>
<reference evidence="16" key="1">
    <citation type="submission" date="2016-05" db="EMBL/GenBank/DDBJ databases">
        <title>Comparative genomics of biotechnologically important yeasts.</title>
        <authorList>
            <consortium name="DOE Joint Genome Institute"/>
            <person name="Riley R."/>
            <person name="Haridas S."/>
            <person name="Wolfe K.H."/>
            <person name="Lopes M.R."/>
            <person name="Hittinger C.T."/>
            <person name="Goker M."/>
            <person name="Salamov A."/>
            <person name="Wisecaver J."/>
            <person name="Long T.M."/>
            <person name="Aerts A.L."/>
            <person name="Barry K."/>
            <person name="Choi C."/>
            <person name="Clum A."/>
            <person name="Coughlan A.Y."/>
            <person name="Deshpande S."/>
            <person name="Douglass A.P."/>
            <person name="Hanson S.J."/>
            <person name="Klenk H.-P."/>
            <person name="Labutti K."/>
            <person name="Lapidus A."/>
            <person name="Lindquist E."/>
            <person name="Lipzen A."/>
            <person name="Meier-Kolthoff J.P."/>
            <person name="Ohm R.A."/>
            <person name="Otillar R.P."/>
            <person name="Pangilinan J."/>
            <person name="Peng Y."/>
            <person name="Rokas A."/>
            <person name="Rosa C.A."/>
            <person name="Scheuner C."/>
            <person name="Sibirny A.A."/>
            <person name="Slot J.C."/>
            <person name="Stielow J.B."/>
            <person name="Sun H."/>
            <person name="Kurtzman C.P."/>
            <person name="Blackwell M."/>
            <person name="Grigoriev I.V."/>
            <person name="Jeffries T.W."/>
        </authorList>
    </citation>
    <scope>NUCLEOTIDE SEQUENCE [LARGE SCALE GENOMIC DNA]</scope>
    <source>
        <strain evidence="16">DSM 1968</strain>
    </source>
</reference>
<keyword evidence="6 11" id="KW-0106">Calcium</keyword>
<keyword evidence="4 11" id="KW-0479">Metal-binding</keyword>
<dbReference type="InterPro" id="IPR050749">
    <property type="entry name" value="Glycosyl_Hydrolase_47"/>
</dbReference>
<evidence type="ECO:0000256" key="9">
    <source>
        <dbReference type="ARBA" id="ARBA00048605"/>
    </source>
</evidence>
<organism evidence="15 16">
    <name type="scientific">Ascoidea rubescens DSM 1968</name>
    <dbReference type="NCBI Taxonomy" id="1344418"/>
    <lineage>
        <taxon>Eukaryota</taxon>
        <taxon>Fungi</taxon>
        <taxon>Dikarya</taxon>
        <taxon>Ascomycota</taxon>
        <taxon>Saccharomycotina</taxon>
        <taxon>Saccharomycetes</taxon>
        <taxon>Ascoideaceae</taxon>
        <taxon>Ascoidea</taxon>
    </lineage>
</organism>
<dbReference type="AlphaFoldDB" id="A0A1D2VPT5"/>
<evidence type="ECO:0000256" key="13">
    <source>
        <dbReference type="RuleBase" id="RU361193"/>
    </source>
</evidence>
<evidence type="ECO:0000256" key="4">
    <source>
        <dbReference type="ARBA" id="ARBA00022723"/>
    </source>
</evidence>
<keyword evidence="5 13" id="KW-0378">Hydrolase</keyword>
<keyword evidence="13" id="KW-0326">Glycosidase</keyword>
<feature type="non-terminal residue" evidence="15">
    <location>
        <position position="537"/>
    </location>
</feature>
<dbReference type="GO" id="GO:0005783">
    <property type="term" value="C:endoplasmic reticulum"/>
    <property type="evidence" value="ECO:0007669"/>
    <property type="project" value="TreeGrafter"/>
</dbReference>
<evidence type="ECO:0000256" key="11">
    <source>
        <dbReference type="PIRSR" id="PIRSR601382-2"/>
    </source>
</evidence>
<dbReference type="GO" id="GO:0005509">
    <property type="term" value="F:calcium ion binding"/>
    <property type="evidence" value="ECO:0007669"/>
    <property type="project" value="InterPro"/>
</dbReference>
<feature type="active site" description="Proton donor" evidence="10">
    <location>
        <position position="130"/>
    </location>
</feature>
<dbReference type="InterPro" id="IPR036026">
    <property type="entry name" value="Seven-hairpin_glycosidases"/>
</dbReference>
<feature type="disulfide bond" evidence="12">
    <location>
        <begin position="329"/>
        <end position="374"/>
    </location>
</feature>
<dbReference type="GO" id="GO:0004571">
    <property type="term" value="F:mannosyl-oligosaccharide 1,2-alpha-mannosidase activity"/>
    <property type="evidence" value="ECO:0007669"/>
    <property type="project" value="UniProtKB-EC"/>
</dbReference>
<dbReference type="InterPro" id="IPR012341">
    <property type="entry name" value="6hp_glycosidase-like_sf"/>
</dbReference>
<dbReference type="STRING" id="1344418.A0A1D2VPT5"/>
<dbReference type="PANTHER" id="PTHR11742">
    <property type="entry name" value="MANNOSYL-OLIGOSACCHARIDE ALPHA-1,2-MANNOSIDASE-RELATED"/>
    <property type="match status" value="1"/>
</dbReference>
<dbReference type="RefSeq" id="XP_020049872.1">
    <property type="nucleotide sequence ID" value="XM_020189763.1"/>
</dbReference>
<gene>
    <name evidence="15" type="ORF">ASCRUDRAFT_22946</name>
</gene>
<sequence>MLFKGFIITIFLYFIANYFSLFDSYKNKFIISSKNNNNNSNLSWKERQQLVKNVMKESWAGYEKYAWGKDVYHPVSKNGENMGDQPLGWIIVDSLDTLMIMDLKDELKLARSWVKNELTYDVDMYVNTFETTIRMLGGLLSAYYLSDDDVYIDKATDLANRLMGAFESDSGIPFSSVNLQSKKGLISHADSGASSTAEVSTLQLEFKYLSKLTGEKIYWEKVEHVMHILDNNKPKDGLVPIFIQPTTGKYQGKLIRLGSRGDSYYEYLLKQYIQTGLQEDNYIQMYQESVNGIKKNLVKNSKPNDLTFIGELNNGVDGDLSNKMDHLVCFMGGLLALGTTFGEDLNEYKKKPNSIWTSSKESDLKLAKELTHTCYQMYHQIKETGLSPEIVVFNTDERSDNDFFIKQMDKHNLQRPETVESLFVLYRITKDPIYREYGWEIFNNFINYTKVEGDAGYSSLNDVTKIPVSFRDNMESFWFAETLKYLYLLFDDNEDVLPLDKVVFNTEAHPLPIFDMGEQFKTGWKRGDAVVKPTQEI</sequence>
<dbReference type="InParanoid" id="A0A1D2VPT5"/>
<dbReference type="PANTHER" id="PTHR11742:SF55">
    <property type="entry name" value="ENDOPLASMIC RETICULUM MANNOSYL-OLIGOSACCHARIDE 1,2-ALPHA-MANNOSIDASE"/>
    <property type="match status" value="1"/>
</dbReference>
<comment type="pathway">
    <text evidence="2">Protein modification; protein glycosylation.</text>
</comment>
<keyword evidence="14" id="KW-0812">Transmembrane</keyword>
<dbReference type="PRINTS" id="PR00747">
    <property type="entry name" value="GLYHDRLASE47"/>
</dbReference>
<dbReference type="Proteomes" id="UP000095038">
    <property type="component" value="Unassembled WGS sequence"/>
</dbReference>
<evidence type="ECO:0000256" key="2">
    <source>
        <dbReference type="ARBA" id="ARBA00004922"/>
    </source>
</evidence>
<dbReference type="Pfam" id="PF01532">
    <property type="entry name" value="Glyco_hydro_47"/>
    <property type="match status" value="1"/>
</dbReference>
<comment type="catalytic activity">
    <reaction evidence="8">
        <text>N(4)-(alpha-D-Man-(1-&gt;2)-alpha-D-Man-(1-&gt;2)-alpha-D-Man-(1-&gt;3)-[alpha-D-Man-(1-&gt;3)-[alpha-D-Man-(1-&gt;2)-alpha-D-Man-(1-&gt;6)]-alpha-D-Man-(1-&gt;6)]-beta-D-Man-(1-&gt;4)-beta-D-GlcNAc-(1-&gt;4)-beta-D-GlcNAc)-L-asparaginyl-[protein] (N-glucan mannose isomer 8A1,2,3B1,3) + 3 H2O = N(4)-(alpha-D-Man-(1-&gt;3)-[alpha-D-Man-(1-&gt;3)-[alpha-D-Man-(1-&gt;6)]-alpha-D-Man-(1-&gt;6)]-beta-D-Man-(1-&gt;4)-beta-D-GlcNAc-(1-&gt;4)-beta-D-GlcNAc)-L-asparaginyl-[protein] (N-glucan mannose isomer 5A1,2) + 3 beta-D-mannose</text>
        <dbReference type="Rhea" id="RHEA:56028"/>
        <dbReference type="Rhea" id="RHEA-COMP:14358"/>
        <dbReference type="Rhea" id="RHEA-COMP:14367"/>
        <dbReference type="ChEBI" id="CHEBI:15377"/>
        <dbReference type="ChEBI" id="CHEBI:28563"/>
        <dbReference type="ChEBI" id="CHEBI:59087"/>
        <dbReference type="ChEBI" id="CHEBI:60628"/>
        <dbReference type="EC" id="3.2.1.113"/>
    </reaction>
</comment>
<evidence type="ECO:0000256" key="8">
    <source>
        <dbReference type="ARBA" id="ARBA00047669"/>
    </source>
</evidence>
<dbReference type="SUPFAM" id="SSF48225">
    <property type="entry name" value="Seven-hairpin glycosidases"/>
    <property type="match status" value="1"/>
</dbReference>
<proteinExistence type="inferred from homology"/>
<evidence type="ECO:0000256" key="3">
    <source>
        <dbReference type="ARBA" id="ARBA00007658"/>
    </source>
</evidence>
<dbReference type="EC" id="3.2.1.-" evidence="13"/>
<dbReference type="GO" id="GO:0005975">
    <property type="term" value="P:carbohydrate metabolic process"/>
    <property type="evidence" value="ECO:0007669"/>
    <property type="project" value="InterPro"/>
</dbReference>
<name>A0A1D2VPT5_9ASCO</name>
<evidence type="ECO:0000256" key="12">
    <source>
        <dbReference type="PIRSR" id="PIRSR601382-3"/>
    </source>
</evidence>
<evidence type="ECO:0000256" key="5">
    <source>
        <dbReference type="ARBA" id="ARBA00022801"/>
    </source>
</evidence>
<dbReference type="GO" id="GO:0036503">
    <property type="term" value="P:ERAD pathway"/>
    <property type="evidence" value="ECO:0007669"/>
    <property type="project" value="UniProtKB-ARBA"/>
</dbReference>
<keyword evidence="14" id="KW-1133">Transmembrane helix</keyword>
<protein>
    <recommendedName>
        <fullName evidence="13">alpha-1,2-Mannosidase</fullName>
        <ecNumber evidence="13">3.2.1.-</ecNumber>
    </recommendedName>
</protein>
<feature type="active site" evidence="10">
    <location>
        <position position="262"/>
    </location>
</feature>
<evidence type="ECO:0000256" key="10">
    <source>
        <dbReference type="PIRSR" id="PIRSR601382-1"/>
    </source>
</evidence>
<evidence type="ECO:0000256" key="7">
    <source>
        <dbReference type="ARBA" id="ARBA00023157"/>
    </source>
</evidence>
<feature type="active site" description="Proton donor" evidence="10">
    <location>
        <position position="389"/>
    </location>
</feature>
<dbReference type="GO" id="GO:0016020">
    <property type="term" value="C:membrane"/>
    <property type="evidence" value="ECO:0007669"/>
    <property type="project" value="InterPro"/>
</dbReference>
<dbReference type="EMBL" id="KV454475">
    <property type="protein sequence ID" value="ODV63565.1"/>
    <property type="molecule type" value="Genomic_DNA"/>
</dbReference>
<keyword evidence="16" id="KW-1185">Reference proteome</keyword>
<dbReference type="InterPro" id="IPR001382">
    <property type="entry name" value="Glyco_hydro_47"/>
</dbReference>
<evidence type="ECO:0000256" key="6">
    <source>
        <dbReference type="ARBA" id="ARBA00022837"/>
    </source>
</evidence>
<comment type="similarity">
    <text evidence="3 13">Belongs to the glycosyl hydrolase 47 family.</text>
</comment>